<accession>A0A7U6JFA5</accession>
<evidence type="ECO:0000256" key="12">
    <source>
        <dbReference type="ARBA" id="ARBA00031200"/>
    </source>
</evidence>
<dbReference type="GO" id="GO:0015093">
    <property type="term" value="F:ferrous iron transmembrane transporter activity"/>
    <property type="evidence" value="ECO:0007669"/>
    <property type="project" value="UniProtKB-UniRule"/>
</dbReference>
<keyword evidence="11 16" id="KW-0472">Membrane</keyword>
<keyword evidence="2 16" id="KW-0813">Transport</keyword>
<feature type="transmembrane region" description="Helical" evidence="16">
    <location>
        <begin position="355"/>
        <end position="376"/>
    </location>
</feature>
<dbReference type="Gene3D" id="3.40.50.300">
    <property type="entry name" value="P-loop containing nucleotide triphosphate hydrolases"/>
    <property type="match status" value="1"/>
</dbReference>
<dbReference type="GO" id="GO:0005525">
    <property type="term" value="F:GTP binding"/>
    <property type="evidence" value="ECO:0007669"/>
    <property type="project" value="UniProtKB-KW"/>
</dbReference>
<evidence type="ECO:0000313" key="19">
    <source>
        <dbReference type="Proteomes" id="UP000004793"/>
    </source>
</evidence>
<evidence type="ECO:0000256" key="7">
    <source>
        <dbReference type="ARBA" id="ARBA00022989"/>
    </source>
</evidence>
<dbReference type="InterPro" id="IPR005225">
    <property type="entry name" value="Small_GTP-bd"/>
</dbReference>
<comment type="subcellular location">
    <subcellularLocation>
        <location evidence="16">Cell inner membrane</location>
        <topology evidence="16">Multi-pass membrane protein</topology>
    </subcellularLocation>
    <subcellularLocation>
        <location evidence="1">Cell membrane</location>
        <topology evidence="1">Multi-pass membrane protein</topology>
    </subcellularLocation>
</comment>
<evidence type="ECO:0000256" key="2">
    <source>
        <dbReference type="ARBA" id="ARBA00022448"/>
    </source>
</evidence>
<feature type="transmembrane region" description="Helical" evidence="16">
    <location>
        <begin position="590"/>
        <end position="615"/>
    </location>
</feature>
<evidence type="ECO:0000256" key="9">
    <source>
        <dbReference type="ARBA" id="ARBA00023065"/>
    </source>
</evidence>
<dbReference type="Pfam" id="PF17910">
    <property type="entry name" value="FeoB_Cyto"/>
    <property type="match status" value="1"/>
</dbReference>
<comment type="similarity">
    <text evidence="16">Belongs to the TRAFAC class TrmE-Era-EngA-EngB-Septin-like GTPase superfamily. FeoB GTPase (TC 9.A.8) family.</text>
</comment>
<keyword evidence="8 16" id="KW-0408">Iron</keyword>
<dbReference type="OrthoDB" id="9809127at2"/>
<evidence type="ECO:0000256" key="15">
    <source>
        <dbReference type="PIRSR" id="PIRSR603373-2"/>
    </source>
</evidence>
<feature type="binding site" evidence="15">
    <location>
        <position position="39"/>
    </location>
    <ligand>
        <name>Mg(2+)</name>
        <dbReference type="ChEBI" id="CHEBI:18420"/>
        <label>2</label>
    </ligand>
</feature>
<evidence type="ECO:0000313" key="18">
    <source>
        <dbReference type="EMBL" id="BAL81591.1"/>
    </source>
</evidence>
<keyword evidence="15" id="KW-0460">Magnesium</keyword>
<keyword evidence="5 16" id="KW-0812">Transmembrane</keyword>
<dbReference type="InterPro" id="IPR027417">
    <property type="entry name" value="P-loop_NTPase"/>
</dbReference>
<evidence type="ECO:0000256" key="1">
    <source>
        <dbReference type="ARBA" id="ARBA00004651"/>
    </source>
</evidence>
<evidence type="ECO:0000259" key="17">
    <source>
        <dbReference type="PROSITE" id="PS51711"/>
    </source>
</evidence>
<keyword evidence="3" id="KW-1003">Cell membrane</keyword>
<keyword evidence="6 14" id="KW-0547">Nucleotide-binding</keyword>
<dbReference type="GO" id="GO:0005886">
    <property type="term" value="C:plasma membrane"/>
    <property type="evidence" value="ECO:0007669"/>
    <property type="project" value="UniProtKB-SubCell"/>
</dbReference>
<keyword evidence="4 16" id="KW-0410">Iron transport</keyword>
<dbReference type="GO" id="GO:0046872">
    <property type="term" value="F:metal ion binding"/>
    <property type="evidence" value="ECO:0007669"/>
    <property type="project" value="UniProtKB-KW"/>
</dbReference>
<evidence type="ECO:0000256" key="5">
    <source>
        <dbReference type="ARBA" id="ARBA00022692"/>
    </source>
</evidence>
<evidence type="ECO:0000256" key="3">
    <source>
        <dbReference type="ARBA" id="ARBA00022475"/>
    </source>
</evidence>
<sequence>MNNQKTNYAFSSKSGKSITIALAGNANVGKSVIFNQLTGGNQIIGNWPGKTVEIQEGYIEKNGTKIRVVDLPGIYSLSAYSEEEVVTREFIIKEKPNAVIVVVDASALYRNLFFLLQILEMGVKTIVALNQYDMLEKDGFEIDVQKLSELLNIPVVKTIATKNIGLKELFERTLHAVSMPYIPKFPKYGKEVEERVRKLEEILSPYDFDVSKRFVSIKLLEHDDEFEKLVQKEILELRDKLASELEEIHGEPIKTIIIQERYALASRITAEALRKKAKKSLDFSNKIDDILLHPVFGFFFLTLILLFMFFVVFKFGSFLSDYLGGLFDRLKPYFMSLKINESLKTFLWDGVIDGLVAAFGIVLPYIAPFYLLLSFLEDSGYLARIAFLTDAFMHKLGIHGKAFIPLIESFGCNVPAIMGTRVLERRRDRIIVSILATLVPCSARSVIVFGLVAAFLGPIYAILIYVLDFLFIFIVGLLLNRYVKGAPTGLIMEMPRYRTPVIRVILKQTWVRLKDFFTFATPIIVVSNAVMEGLILLNLLPYLEIGVKPFAYILGLPSLATLTLIFGALRKELTLIMLATFYKTSNFSLVLTPVQIFVYGFVTMIYIPCVATIAMLKREFGTKIATLITLFEFVLSMILGGVLNLILRLV</sequence>
<dbReference type="InterPro" id="IPR011642">
    <property type="entry name" value="Gate_dom"/>
</dbReference>
<dbReference type="RefSeq" id="WP_014453986.1">
    <property type="nucleotide sequence ID" value="NC_017096.1"/>
</dbReference>
<organism evidence="18 19">
    <name type="scientific">Caldisericum exile (strain DSM 21853 / NBRC 104410 / AZM16c01)</name>
    <dbReference type="NCBI Taxonomy" id="511051"/>
    <lineage>
        <taxon>Bacteria</taxon>
        <taxon>Pseudomonadati</taxon>
        <taxon>Caldisericota/Cryosericota group</taxon>
        <taxon>Caldisericota</taxon>
        <taxon>Caldisericia</taxon>
        <taxon>Caldisericales</taxon>
        <taxon>Caldisericaceae</taxon>
        <taxon>Caldisericum</taxon>
    </lineage>
</organism>
<dbReference type="Gene3D" id="1.10.287.1770">
    <property type="match status" value="1"/>
</dbReference>
<evidence type="ECO:0000256" key="13">
    <source>
        <dbReference type="NCBIfam" id="TIGR00437"/>
    </source>
</evidence>
<dbReference type="NCBIfam" id="TIGR00437">
    <property type="entry name" value="feoB"/>
    <property type="match status" value="1"/>
</dbReference>
<dbReference type="InterPro" id="IPR041069">
    <property type="entry name" value="FeoB_Cyto"/>
</dbReference>
<proteinExistence type="inferred from homology"/>
<comment type="function">
    <text evidence="16">Probable transporter of a GTP-driven Fe(2+) uptake system.</text>
</comment>
<dbReference type="Pfam" id="PF02421">
    <property type="entry name" value="FeoB_N"/>
    <property type="match status" value="1"/>
</dbReference>
<dbReference type="AlphaFoldDB" id="A0A7U6JFA5"/>
<keyword evidence="7 16" id="KW-1133">Transmembrane helix</keyword>
<evidence type="ECO:0000256" key="10">
    <source>
        <dbReference type="ARBA" id="ARBA00023134"/>
    </source>
</evidence>
<evidence type="ECO:0000256" key="8">
    <source>
        <dbReference type="ARBA" id="ARBA00023004"/>
    </source>
</evidence>
<dbReference type="InterPro" id="IPR003373">
    <property type="entry name" value="Fe2_transport_prot-B"/>
</dbReference>
<feature type="transmembrane region" description="Helical" evidence="16">
    <location>
        <begin position="430"/>
        <end position="453"/>
    </location>
</feature>
<protein>
    <recommendedName>
        <fullName evidence="12 13">Ferrous iron transport protein B</fullName>
    </recommendedName>
</protein>
<dbReference type="NCBIfam" id="TIGR00231">
    <property type="entry name" value="small_GTP"/>
    <property type="match status" value="1"/>
</dbReference>
<dbReference type="PROSITE" id="PS51711">
    <property type="entry name" value="G_FEOB"/>
    <property type="match status" value="1"/>
</dbReference>
<dbReference type="InterPro" id="IPR011640">
    <property type="entry name" value="Fe2_transport_prot_B_C"/>
</dbReference>
<feature type="binding site" evidence="15">
    <location>
        <position position="35"/>
    </location>
    <ligand>
        <name>Mg(2+)</name>
        <dbReference type="ChEBI" id="CHEBI:18420"/>
        <label>2</label>
    </ligand>
</feature>
<dbReference type="InterPro" id="IPR050860">
    <property type="entry name" value="FeoB_GTPase"/>
</dbReference>
<dbReference type="KEGG" id="cex:CSE_14650"/>
<feature type="transmembrane region" description="Helical" evidence="16">
    <location>
        <begin position="516"/>
        <end position="537"/>
    </location>
</feature>
<dbReference type="InterPro" id="IPR030389">
    <property type="entry name" value="G_FEOB_dom"/>
</dbReference>
<keyword evidence="9" id="KW-0406">Ion transport</keyword>
<feature type="domain" description="FeoB-type G" evidence="17">
    <location>
        <begin position="17"/>
        <end position="179"/>
    </location>
</feature>
<feature type="binding site" evidence="14">
    <location>
        <begin position="130"/>
        <end position="133"/>
    </location>
    <ligand>
        <name>GTP</name>
        <dbReference type="ChEBI" id="CHEBI:37565"/>
        <label>1</label>
    </ligand>
</feature>
<evidence type="ECO:0000256" key="11">
    <source>
        <dbReference type="ARBA" id="ARBA00023136"/>
    </source>
</evidence>
<dbReference type="PANTHER" id="PTHR43185:SF1">
    <property type="entry name" value="FE(2+) TRANSPORTER FEOB"/>
    <property type="match status" value="1"/>
</dbReference>
<feature type="transmembrane region" description="Helical" evidence="16">
    <location>
        <begin position="290"/>
        <end position="313"/>
    </location>
</feature>
<dbReference type="Pfam" id="PF07664">
    <property type="entry name" value="FeoB_C"/>
    <property type="match status" value="1"/>
</dbReference>
<feature type="transmembrane region" description="Helical" evidence="16">
    <location>
        <begin position="549"/>
        <end position="569"/>
    </location>
</feature>
<feature type="binding site" evidence="14">
    <location>
        <begin position="70"/>
        <end position="73"/>
    </location>
    <ligand>
        <name>GTP</name>
        <dbReference type="ChEBI" id="CHEBI:37565"/>
        <label>1</label>
    </ligand>
</feature>
<feature type="transmembrane region" description="Helical" evidence="16">
    <location>
        <begin position="459"/>
        <end position="479"/>
    </location>
</feature>
<evidence type="ECO:0000256" key="6">
    <source>
        <dbReference type="ARBA" id="ARBA00022741"/>
    </source>
</evidence>
<keyword evidence="19" id="KW-1185">Reference proteome</keyword>
<dbReference type="Proteomes" id="UP000004793">
    <property type="component" value="Chromosome"/>
</dbReference>
<feature type="binding site" evidence="14">
    <location>
        <begin position="24"/>
        <end position="31"/>
    </location>
    <ligand>
        <name>GTP</name>
        <dbReference type="ChEBI" id="CHEBI:37565"/>
        <label>1</label>
    </ligand>
</feature>
<evidence type="ECO:0000256" key="16">
    <source>
        <dbReference type="RuleBase" id="RU362098"/>
    </source>
</evidence>
<evidence type="ECO:0000256" key="14">
    <source>
        <dbReference type="PIRSR" id="PIRSR603373-1"/>
    </source>
</evidence>
<keyword evidence="10 14" id="KW-0342">GTP-binding</keyword>
<evidence type="ECO:0000256" key="4">
    <source>
        <dbReference type="ARBA" id="ARBA00022496"/>
    </source>
</evidence>
<keyword evidence="15" id="KW-0479">Metal-binding</keyword>
<dbReference type="EMBL" id="AP012051">
    <property type="protein sequence ID" value="BAL81591.1"/>
    <property type="molecule type" value="Genomic_DNA"/>
</dbReference>
<dbReference type="CDD" id="cd01879">
    <property type="entry name" value="FeoB"/>
    <property type="match status" value="1"/>
</dbReference>
<feature type="transmembrane region" description="Helical" evidence="16">
    <location>
        <begin position="627"/>
        <end position="647"/>
    </location>
</feature>
<reference evidence="18 19" key="1">
    <citation type="submission" date="2011-01" db="EMBL/GenBank/DDBJ databases">
        <title>Whole genome sequence of Caldisericum exile AZM16c01.</title>
        <authorList>
            <person name="Narita-Yamada S."/>
            <person name="Kawakoshi A."/>
            <person name="Nakamura S."/>
            <person name="Sasagawa M."/>
            <person name="Fukada J."/>
            <person name="Sekine M."/>
            <person name="Kato Y."/>
            <person name="Fukai R."/>
            <person name="Sasaki K."/>
            <person name="Hanamaki A."/>
            <person name="Narita H."/>
            <person name="Konno Y."/>
            <person name="Mori K."/>
            <person name="Yamazaki S."/>
            <person name="Suzuki K."/>
            <person name="Fujita N."/>
        </authorList>
    </citation>
    <scope>NUCLEOTIDE SEQUENCE [LARGE SCALE GENOMIC DNA]</scope>
    <source>
        <strain evidence="19">DSM 21853 / NBRC 104410 / AZM16c01</strain>
    </source>
</reference>
<feature type="binding site" evidence="14">
    <location>
        <begin position="49"/>
        <end position="53"/>
    </location>
    <ligand>
        <name>GTP</name>
        <dbReference type="ChEBI" id="CHEBI:37565"/>
        <label>1</label>
    </ligand>
</feature>
<name>A0A7U6JFA5_CALEA</name>
<dbReference type="PANTHER" id="PTHR43185">
    <property type="entry name" value="FERROUS IRON TRANSPORT PROTEIN B"/>
    <property type="match status" value="1"/>
</dbReference>
<feature type="binding site" evidence="15">
    <location>
        <position position="38"/>
    </location>
    <ligand>
        <name>Mg(2+)</name>
        <dbReference type="ChEBI" id="CHEBI:18420"/>
        <label>2</label>
    </ligand>
</feature>
<dbReference type="SUPFAM" id="SSF52540">
    <property type="entry name" value="P-loop containing nucleoside triphosphate hydrolases"/>
    <property type="match status" value="1"/>
</dbReference>
<gene>
    <name evidence="18" type="primary">feoB</name>
    <name evidence="18" type="ordered locus">CSE_14650</name>
</gene>
<dbReference type="Pfam" id="PF07670">
    <property type="entry name" value="Gate"/>
    <property type="match status" value="2"/>
</dbReference>